<dbReference type="AlphaFoldDB" id="R0KS76"/>
<dbReference type="STRING" id="671987.R0KS76"/>
<feature type="chain" id="PRO_5004344509" evidence="1">
    <location>
        <begin position="25"/>
        <end position="383"/>
    </location>
</feature>
<dbReference type="eggNOG" id="ENOG502T0Y7">
    <property type="taxonomic scope" value="Eukaryota"/>
</dbReference>
<dbReference type="OrthoDB" id="1896086at2759"/>
<dbReference type="EMBL" id="KB908482">
    <property type="protein sequence ID" value="EOA90627.1"/>
    <property type="molecule type" value="Genomic_DNA"/>
</dbReference>
<feature type="signal peptide" evidence="1">
    <location>
        <begin position="1"/>
        <end position="24"/>
    </location>
</feature>
<keyword evidence="3" id="KW-1185">Reference proteome</keyword>
<dbReference type="GO" id="GO:0008237">
    <property type="term" value="F:metallopeptidase activity"/>
    <property type="evidence" value="ECO:0007669"/>
    <property type="project" value="InterPro"/>
</dbReference>
<organism evidence="2 3">
    <name type="scientific">Exserohilum turcicum (strain 28A)</name>
    <name type="common">Northern leaf blight fungus</name>
    <name type="synonym">Setosphaeria turcica</name>
    <dbReference type="NCBI Taxonomy" id="671987"/>
    <lineage>
        <taxon>Eukaryota</taxon>
        <taxon>Fungi</taxon>
        <taxon>Dikarya</taxon>
        <taxon>Ascomycota</taxon>
        <taxon>Pezizomycotina</taxon>
        <taxon>Dothideomycetes</taxon>
        <taxon>Pleosporomycetidae</taxon>
        <taxon>Pleosporales</taxon>
        <taxon>Pleosporineae</taxon>
        <taxon>Pleosporaceae</taxon>
        <taxon>Exserohilum</taxon>
    </lineage>
</organism>
<gene>
    <name evidence="2" type="ORF">SETTUDRAFT_101380</name>
</gene>
<accession>R0KS76</accession>
<keyword evidence="1" id="KW-0732">Signal</keyword>
<dbReference type="Proteomes" id="UP000016935">
    <property type="component" value="Unassembled WGS sequence"/>
</dbReference>
<proteinExistence type="predicted"/>
<dbReference type="RefSeq" id="XP_008021423.1">
    <property type="nucleotide sequence ID" value="XM_008023232.1"/>
</dbReference>
<dbReference type="SUPFAM" id="SSF55486">
    <property type="entry name" value="Metalloproteases ('zincins'), catalytic domain"/>
    <property type="match status" value="1"/>
</dbReference>
<dbReference type="GeneID" id="19394851"/>
<reference evidence="2 3" key="1">
    <citation type="journal article" date="2012" name="PLoS Pathog.">
        <title>Diverse lifestyles and strategies of plant pathogenesis encoded in the genomes of eighteen Dothideomycetes fungi.</title>
        <authorList>
            <person name="Ohm R.A."/>
            <person name="Feau N."/>
            <person name="Henrissat B."/>
            <person name="Schoch C.L."/>
            <person name="Horwitz B.A."/>
            <person name="Barry K.W."/>
            <person name="Condon B.J."/>
            <person name="Copeland A.C."/>
            <person name="Dhillon B."/>
            <person name="Glaser F."/>
            <person name="Hesse C.N."/>
            <person name="Kosti I."/>
            <person name="LaButti K."/>
            <person name="Lindquist E.A."/>
            <person name="Lucas S."/>
            <person name="Salamov A.A."/>
            <person name="Bradshaw R.E."/>
            <person name="Ciuffetti L."/>
            <person name="Hamelin R.C."/>
            <person name="Kema G.H.J."/>
            <person name="Lawrence C."/>
            <person name="Scott J.A."/>
            <person name="Spatafora J.W."/>
            <person name="Turgeon B.G."/>
            <person name="de Wit P.J.G.M."/>
            <person name="Zhong S."/>
            <person name="Goodwin S.B."/>
            <person name="Grigoriev I.V."/>
        </authorList>
    </citation>
    <scope>NUCLEOTIDE SEQUENCE [LARGE SCALE GENOMIC DNA]</scope>
    <source>
        <strain evidence="3">28A</strain>
    </source>
</reference>
<name>R0KS76_EXST2</name>
<evidence type="ECO:0000313" key="3">
    <source>
        <dbReference type="Proteomes" id="UP000016935"/>
    </source>
</evidence>
<evidence type="ECO:0000256" key="1">
    <source>
        <dbReference type="SAM" id="SignalP"/>
    </source>
</evidence>
<dbReference type="InterPro" id="IPR024079">
    <property type="entry name" value="MetalloPept_cat_dom_sf"/>
</dbReference>
<sequence>MLALSSLASLPPLLFSALIAHAHASHDGVIGDNKRPSRPTYATALTGGEGCDLTEIDDVRDGFSEMTSLFAAATPFDLTSQPARELFGPSIAANYSDMIAKSLQRAANYGVVNGEAGAVNANIHIRCDDPMDLCDKGNRREGKHAAYNIGNEPHINFCPDYFAMDSLQTRVDVKSNDQIQKDRLMEYYNRASLWARMVMHFSDIGTAIVQRPRPAPPNSTSEWLIDAYEGPMNTSVLAGVLNEQGDGPIDRQTLKYAYGATRAKLLASLSTQMPYDAANNAENYALYALSKYIIKTKGFYPAVPIMDFPNEASVLTNENLQDGERCKYAFFDMLDVVARPADMESKGAPLPSAASSVHAPLSSAMMGVAGVVMMYAFVASSIG</sequence>
<dbReference type="Gene3D" id="3.40.390.10">
    <property type="entry name" value="Collagenase (Catalytic Domain)"/>
    <property type="match status" value="1"/>
</dbReference>
<protein>
    <submittedName>
        <fullName evidence="2">Uncharacterized protein</fullName>
    </submittedName>
</protein>
<dbReference type="HOGENOM" id="CLU_725920_0_0_1"/>
<evidence type="ECO:0000313" key="2">
    <source>
        <dbReference type="EMBL" id="EOA90627.1"/>
    </source>
</evidence>
<reference evidence="2 3" key="2">
    <citation type="journal article" date="2013" name="PLoS Genet.">
        <title>Comparative genome structure, secondary metabolite, and effector coding capacity across Cochliobolus pathogens.</title>
        <authorList>
            <person name="Condon B.J."/>
            <person name="Leng Y."/>
            <person name="Wu D."/>
            <person name="Bushley K.E."/>
            <person name="Ohm R.A."/>
            <person name="Otillar R."/>
            <person name="Martin J."/>
            <person name="Schackwitz W."/>
            <person name="Grimwood J."/>
            <person name="MohdZainudin N."/>
            <person name="Xue C."/>
            <person name="Wang R."/>
            <person name="Manning V.A."/>
            <person name="Dhillon B."/>
            <person name="Tu Z.J."/>
            <person name="Steffenson B.J."/>
            <person name="Salamov A."/>
            <person name="Sun H."/>
            <person name="Lowry S."/>
            <person name="LaButti K."/>
            <person name="Han J."/>
            <person name="Copeland A."/>
            <person name="Lindquist E."/>
            <person name="Barry K."/>
            <person name="Schmutz J."/>
            <person name="Baker S.E."/>
            <person name="Ciuffetti L.M."/>
            <person name="Grigoriev I.V."/>
            <person name="Zhong S."/>
            <person name="Turgeon B.G."/>
        </authorList>
    </citation>
    <scope>NUCLEOTIDE SEQUENCE [LARGE SCALE GENOMIC DNA]</scope>
    <source>
        <strain evidence="3">28A</strain>
    </source>
</reference>